<keyword evidence="1" id="KW-0479">Metal-binding</keyword>
<dbReference type="AlphaFoldDB" id="A0A1L0DT35"/>
<dbReference type="GO" id="GO:0045041">
    <property type="term" value="P:protein import into mitochondrial intermembrane space"/>
    <property type="evidence" value="ECO:0007669"/>
    <property type="project" value="TreeGrafter"/>
</dbReference>
<dbReference type="InterPro" id="IPR016694">
    <property type="entry name" value="UCP017292"/>
</dbReference>
<evidence type="ECO:0000256" key="1">
    <source>
        <dbReference type="ARBA" id="ARBA00022723"/>
    </source>
</evidence>
<keyword evidence="2 4" id="KW-0863">Zinc-finger</keyword>
<dbReference type="PIRSF" id="PIRSF017292">
    <property type="entry name" value="UCP017292_Znf_CHY"/>
    <property type="match status" value="1"/>
</dbReference>
<sequence>MTTVLGPTVDSKTRCVHYHLELDIIAIKFKCCNNFYPCYKCHQESATHTIETWPKRSLDDGEKVILCGECKALLDFLEYTRCGLCVQCGAAFNPKCSLHYDLYFDLNK</sequence>
<dbReference type="Proteomes" id="UP000182259">
    <property type="component" value="Chromosome IV"/>
</dbReference>
<evidence type="ECO:0000256" key="2">
    <source>
        <dbReference type="ARBA" id="ARBA00022771"/>
    </source>
</evidence>
<dbReference type="SUPFAM" id="SSF161219">
    <property type="entry name" value="CHY zinc finger-like"/>
    <property type="match status" value="1"/>
</dbReference>
<dbReference type="PROSITE" id="PS51266">
    <property type="entry name" value="ZF_CHY"/>
    <property type="match status" value="1"/>
</dbReference>
<gene>
    <name evidence="6" type="ORF">SAMEA4029009_CIC11G00000005841</name>
</gene>
<dbReference type="InterPro" id="IPR037274">
    <property type="entry name" value="Znf_CHY_sf"/>
</dbReference>
<dbReference type="PANTHER" id="PTHR28082:SF1">
    <property type="entry name" value="HELPER OF TIM PROTEIN 13"/>
    <property type="match status" value="1"/>
</dbReference>
<name>A0A1L0DT35_9ASCO</name>
<feature type="domain" description="CHY-type" evidence="5">
    <location>
        <begin position="8"/>
        <end position="90"/>
    </location>
</feature>
<accession>A0A1L0DT35</accession>
<protein>
    <submittedName>
        <fullName evidence="6">CIC11C00000005841</fullName>
    </submittedName>
</protein>
<proteinExistence type="predicted"/>
<evidence type="ECO:0000259" key="5">
    <source>
        <dbReference type="PROSITE" id="PS51266"/>
    </source>
</evidence>
<evidence type="ECO:0000256" key="4">
    <source>
        <dbReference type="PROSITE-ProRule" id="PRU00601"/>
    </source>
</evidence>
<evidence type="ECO:0000256" key="3">
    <source>
        <dbReference type="ARBA" id="ARBA00022833"/>
    </source>
</evidence>
<evidence type="ECO:0000313" key="6">
    <source>
        <dbReference type="EMBL" id="SGZ55526.1"/>
    </source>
</evidence>
<dbReference type="EMBL" id="LT635767">
    <property type="protein sequence ID" value="SGZ55526.1"/>
    <property type="molecule type" value="Genomic_DNA"/>
</dbReference>
<keyword evidence="3" id="KW-0862">Zinc</keyword>
<dbReference type="GO" id="GO:0008270">
    <property type="term" value="F:zinc ion binding"/>
    <property type="evidence" value="ECO:0007669"/>
    <property type="project" value="UniProtKB-KW"/>
</dbReference>
<evidence type="ECO:0000313" key="7">
    <source>
        <dbReference type="Proteomes" id="UP000182259"/>
    </source>
</evidence>
<dbReference type="InterPro" id="IPR052604">
    <property type="entry name" value="Mito_Tim_assembly_helper"/>
</dbReference>
<dbReference type="GO" id="GO:0005758">
    <property type="term" value="C:mitochondrial intermembrane space"/>
    <property type="evidence" value="ECO:0007669"/>
    <property type="project" value="TreeGrafter"/>
</dbReference>
<reference evidence="6 7" key="1">
    <citation type="submission" date="2016-10" db="EMBL/GenBank/DDBJ databases">
        <authorList>
            <person name="de Groot N.N."/>
        </authorList>
    </citation>
    <scope>NUCLEOTIDE SEQUENCE [LARGE SCALE GENOMIC DNA]</scope>
    <source>
        <strain evidence="6 7">PYCC 4715</strain>
    </source>
</reference>
<organism evidence="6 7">
    <name type="scientific">Sungouiella intermedia</name>
    <dbReference type="NCBI Taxonomy" id="45354"/>
    <lineage>
        <taxon>Eukaryota</taxon>
        <taxon>Fungi</taxon>
        <taxon>Dikarya</taxon>
        <taxon>Ascomycota</taxon>
        <taxon>Saccharomycotina</taxon>
        <taxon>Pichiomycetes</taxon>
        <taxon>Metschnikowiaceae</taxon>
        <taxon>Sungouiella</taxon>
    </lineage>
</organism>
<dbReference type="Pfam" id="PF05495">
    <property type="entry name" value="zf-CHY"/>
    <property type="match status" value="1"/>
</dbReference>
<dbReference type="PANTHER" id="PTHR28082">
    <property type="entry name" value="ZINC FINGER PROTEIN"/>
    <property type="match status" value="1"/>
</dbReference>
<dbReference type="InterPro" id="IPR008913">
    <property type="entry name" value="Znf_CHY"/>
</dbReference>